<dbReference type="InParanoid" id="A0A7E5WA23"/>
<name>A0A7E5WA23_TRINI</name>
<keyword evidence="1" id="KW-1185">Reference proteome</keyword>
<proteinExistence type="predicted"/>
<dbReference type="OrthoDB" id="7480128at2759"/>
<dbReference type="GeneID" id="113500798"/>
<dbReference type="Proteomes" id="UP000322000">
    <property type="component" value="Chromosome 14"/>
</dbReference>
<accession>A0A7E5WA23</accession>
<dbReference type="AlphaFoldDB" id="A0A7E5WA23"/>
<evidence type="ECO:0000313" key="2">
    <source>
        <dbReference type="RefSeq" id="XP_026737499.1"/>
    </source>
</evidence>
<organism evidence="1 2">
    <name type="scientific">Trichoplusia ni</name>
    <name type="common">Cabbage looper</name>
    <dbReference type="NCBI Taxonomy" id="7111"/>
    <lineage>
        <taxon>Eukaryota</taxon>
        <taxon>Metazoa</taxon>
        <taxon>Ecdysozoa</taxon>
        <taxon>Arthropoda</taxon>
        <taxon>Hexapoda</taxon>
        <taxon>Insecta</taxon>
        <taxon>Pterygota</taxon>
        <taxon>Neoptera</taxon>
        <taxon>Endopterygota</taxon>
        <taxon>Lepidoptera</taxon>
        <taxon>Glossata</taxon>
        <taxon>Ditrysia</taxon>
        <taxon>Noctuoidea</taxon>
        <taxon>Noctuidae</taxon>
        <taxon>Plusiinae</taxon>
        <taxon>Trichoplusia</taxon>
    </lineage>
</organism>
<dbReference type="KEGG" id="tnl:113500798"/>
<evidence type="ECO:0000313" key="1">
    <source>
        <dbReference type="Proteomes" id="UP000322000"/>
    </source>
</evidence>
<protein>
    <submittedName>
        <fullName evidence="2">Uncharacterized protein LOC113500798</fullName>
    </submittedName>
</protein>
<gene>
    <name evidence="2" type="primary">LOC113500798</name>
</gene>
<reference evidence="2" key="1">
    <citation type="submission" date="2025-08" db="UniProtKB">
        <authorList>
            <consortium name="RefSeq"/>
        </authorList>
    </citation>
    <scope>IDENTIFICATION</scope>
</reference>
<dbReference type="RefSeq" id="XP_026737499.1">
    <property type="nucleotide sequence ID" value="XM_026881698.1"/>
</dbReference>
<sequence length="179" mass="19864">MLPGSLPWDLDAKTLAAAYEWRKDLLERDERPPPRVVGAMLKELRNAFLEVWAERLTSPGAGSRTVGAVRRVLQEWVCRRHGEHGCFSNYLIARKESTRCCHHCDDSEDNAQHTLEVCSAWAIQRQYRIQKLVAVLGGDLSLPSVIASMVGFQRKCGKGAGAVGHSPDSCPMHKGLEEG</sequence>